<feature type="non-terminal residue" evidence="2">
    <location>
        <position position="41"/>
    </location>
</feature>
<feature type="region of interest" description="Disordered" evidence="1">
    <location>
        <begin position="15"/>
        <end position="41"/>
    </location>
</feature>
<proteinExistence type="predicted"/>
<protein>
    <submittedName>
        <fullName evidence="2">Uncharacterized protein</fullName>
    </submittedName>
</protein>
<evidence type="ECO:0000313" key="2">
    <source>
        <dbReference type="EMBL" id="GAH62784.1"/>
    </source>
</evidence>
<gene>
    <name evidence="2" type="ORF">S03H2_53878</name>
</gene>
<dbReference type="AlphaFoldDB" id="X1I9K6"/>
<comment type="caution">
    <text evidence="2">The sequence shown here is derived from an EMBL/GenBank/DDBJ whole genome shotgun (WGS) entry which is preliminary data.</text>
</comment>
<organism evidence="2">
    <name type="scientific">marine sediment metagenome</name>
    <dbReference type="NCBI Taxonomy" id="412755"/>
    <lineage>
        <taxon>unclassified sequences</taxon>
        <taxon>metagenomes</taxon>
        <taxon>ecological metagenomes</taxon>
    </lineage>
</organism>
<name>X1I9K6_9ZZZZ</name>
<sequence length="41" mass="4373">MAALIQFHGGGRCLTGAESDGENDKSKRSGSRESFVGFKKL</sequence>
<evidence type="ECO:0000256" key="1">
    <source>
        <dbReference type="SAM" id="MobiDB-lite"/>
    </source>
</evidence>
<accession>X1I9K6</accession>
<feature type="compositionally biased region" description="Basic and acidic residues" evidence="1">
    <location>
        <begin position="22"/>
        <end position="31"/>
    </location>
</feature>
<dbReference type="EMBL" id="BARU01034315">
    <property type="protein sequence ID" value="GAH62784.1"/>
    <property type="molecule type" value="Genomic_DNA"/>
</dbReference>
<reference evidence="2" key="1">
    <citation type="journal article" date="2014" name="Front. Microbiol.">
        <title>High frequency of phylogenetically diverse reductive dehalogenase-homologous genes in deep subseafloor sedimentary metagenomes.</title>
        <authorList>
            <person name="Kawai M."/>
            <person name="Futagami T."/>
            <person name="Toyoda A."/>
            <person name="Takaki Y."/>
            <person name="Nishi S."/>
            <person name="Hori S."/>
            <person name="Arai W."/>
            <person name="Tsubouchi T."/>
            <person name="Morono Y."/>
            <person name="Uchiyama I."/>
            <person name="Ito T."/>
            <person name="Fujiyama A."/>
            <person name="Inagaki F."/>
            <person name="Takami H."/>
        </authorList>
    </citation>
    <scope>NUCLEOTIDE SEQUENCE</scope>
    <source>
        <strain evidence="2">Expedition CK06-06</strain>
    </source>
</reference>